<dbReference type="InterPro" id="IPR001128">
    <property type="entry name" value="Cyt_P450"/>
</dbReference>
<evidence type="ECO:0008006" key="4">
    <source>
        <dbReference type="Google" id="ProtNLM"/>
    </source>
</evidence>
<dbReference type="InterPro" id="IPR036396">
    <property type="entry name" value="Cyt_P450_sf"/>
</dbReference>
<proteinExistence type="inferred from homology"/>
<name>A0A4S3K560_9GAMM</name>
<keyword evidence="3" id="KW-1185">Reference proteome</keyword>
<dbReference type="Pfam" id="PF00067">
    <property type="entry name" value="p450"/>
    <property type="match status" value="1"/>
</dbReference>
<dbReference type="GO" id="GO:0005506">
    <property type="term" value="F:iron ion binding"/>
    <property type="evidence" value="ECO:0007669"/>
    <property type="project" value="InterPro"/>
</dbReference>
<dbReference type="PRINTS" id="PR00359">
    <property type="entry name" value="BP450"/>
</dbReference>
<dbReference type="InterPro" id="IPR002397">
    <property type="entry name" value="Cyt_P450_B"/>
</dbReference>
<protein>
    <recommendedName>
        <fullName evidence="4">Cytochrome P450</fullName>
    </recommendedName>
</protein>
<reference evidence="2 3" key="1">
    <citation type="submission" date="2019-03" db="EMBL/GenBank/DDBJ databases">
        <title>Genomic Encyclopedia of Type Strains, Phase IV (KMG-IV): sequencing the most valuable type-strain genomes for metagenomic binning, comparative biology and taxonomic classification.</title>
        <authorList>
            <person name="Goeker M."/>
        </authorList>
    </citation>
    <scope>NUCLEOTIDE SEQUENCE [LARGE SCALE GENOMIC DNA]</scope>
    <source>
        <strain evidence="2 3">DSM 26377</strain>
    </source>
</reference>
<dbReference type="GO" id="GO:0004497">
    <property type="term" value="F:monooxygenase activity"/>
    <property type="evidence" value="ECO:0007669"/>
    <property type="project" value="InterPro"/>
</dbReference>
<dbReference type="Gene3D" id="1.10.630.10">
    <property type="entry name" value="Cytochrome P450"/>
    <property type="match status" value="1"/>
</dbReference>
<evidence type="ECO:0000313" key="2">
    <source>
        <dbReference type="EMBL" id="TDU31510.1"/>
    </source>
</evidence>
<dbReference type="OrthoDB" id="4258484at2"/>
<dbReference type="PANTHER" id="PTHR46696">
    <property type="entry name" value="P450, PUTATIVE (EUROFUNG)-RELATED"/>
    <property type="match status" value="1"/>
</dbReference>
<evidence type="ECO:0000256" key="1">
    <source>
        <dbReference type="ARBA" id="ARBA00010617"/>
    </source>
</evidence>
<dbReference type="RefSeq" id="WP_133880085.1">
    <property type="nucleotide sequence ID" value="NZ_MWIN01000012.1"/>
</dbReference>
<sequence>MNAPTPPPTADVNALYAAYDHLDPPIGPDGTPCAYFEEFRDAQIATKQPVGRSEKHGGFWVVTGFPECEQIIKDVDGFSSAGVIFPKYAVTEPLMLAEQDEPDHMRARRLVNVSFMPRSVQQYGDEMMRSVHELMDGFIEDGKADVGRILADPIPAIVTALIMGLPAEDGPMFDYWTTAITHEFLNDPKAAQPKIEQMYAYFDKNIARRKIEGGTDVLSSVINAEVDGDRLTHRELLGFSTVLLIGGIENSAKLIGSALWRLGWDVELRRRLIRHPERMATTVDELLRYYSPGTIGRIVRRETTIAGHTMKPGDQVMLALPIANRDPREFPNPDAFITDRTNNRHLALGTGLHVCLGGHLIRMEARLVISEFLKRIPEYEIDSNAPLKWTTGQVGGMSRVPIRFKPGKPRGTERGKGVDAWLRHATRP</sequence>
<dbReference type="AlphaFoldDB" id="A0A4S3K560"/>
<dbReference type="PANTHER" id="PTHR46696:SF6">
    <property type="entry name" value="P450, PUTATIVE (EUROFUNG)-RELATED"/>
    <property type="match status" value="1"/>
</dbReference>
<dbReference type="SUPFAM" id="SSF48264">
    <property type="entry name" value="Cytochrome P450"/>
    <property type="match status" value="1"/>
</dbReference>
<evidence type="ECO:0000313" key="3">
    <source>
        <dbReference type="Proteomes" id="UP000295341"/>
    </source>
</evidence>
<organism evidence="2 3">
    <name type="scientific">Panacagrimonas perspica</name>
    <dbReference type="NCBI Taxonomy" id="381431"/>
    <lineage>
        <taxon>Bacteria</taxon>
        <taxon>Pseudomonadati</taxon>
        <taxon>Pseudomonadota</taxon>
        <taxon>Gammaproteobacteria</taxon>
        <taxon>Nevskiales</taxon>
        <taxon>Nevskiaceae</taxon>
        <taxon>Panacagrimonas</taxon>
    </lineage>
</organism>
<dbReference type="GO" id="GO:0016705">
    <property type="term" value="F:oxidoreductase activity, acting on paired donors, with incorporation or reduction of molecular oxygen"/>
    <property type="evidence" value="ECO:0007669"/>
    <property type="project" value="InterPro"/>
</dbReference>
<dbReference type="Proteomes" id="UP000295341">
    <property type="component" value="Unassembled WGS sequence"/>
</dbReference>
<comment type="caution">
    <text evidence="2">The sequence shown here is derived from an EMBL/GenBank/DDBJ whole genome shotgun (WGS) entry which is preliminary data.</text>
</comment>
<dbReference type="EMBL" id="SOBT01000008">
    <property type="protein sequence ID" value="TDU31510.1"/>
    <property type="molecule type" value="Genomic_DNA"/>
</dbReference>
<accession>A0A4S3K560</accession>
<gene>
    <name evidence="2" type="ORF">DFR24_0880</name>
</gene>
<comment type="similarity">
    <text evidence="1">Belongs to the cytochrome P450 family.</text>
</comment>
<dbReference type="GO" id="GO:0020037">
    <property type="term" value="F:heme binding"/>
    <property type="evidence" value="ECO:0007669"/>
    <property type="project" value="InterPro"/>
</dbReference>